<evidence type="ECO:0000259" key="1">
    <source>
        <dbReference type="Pfam" id="PF00723"/>
    </source>
</evidence>
<dbReference type="RefSeq" id="WP_188603730.1">
    <property type="nucleotide sequence ID" value="NZ_AP026830.1"/>
</dbReference>
<evidence type="ECO:0000313" key="3">
    <source>
        <dbReference type="EMBL" id="GGI82477.1"/>
    </source>
</evidence>
<accession>A0A830E4V4</accession>
<dbReference type="GO" id="GO:0004553">
    <property type="term" value="F:hydrolase activity, hydrolyzing O-glycosyl compounds"/>
    <property type="evidence" value="ECO:0007669"/>
    <property type="project" value="UniProtKB-ARBA"/>
</dbReference>
<feature type="domain" description="GH15-like" evidence="1">
    <location>
        <begin position="255"/>
        <end position="553"/>
    </location>
</feature>
<dbReference type="InterPro" id="IPR012341">
    <property type="entry name" value="6hp_glycosidase-like_sf"/>
</dbReference>
<dbReference type="PANTHER" id="PTHR31616:SF13">
    <property type="entry name" value="GLUCAN 1,4-ALPHA-GLUCOSIDASE"/>
    <property type="match status" value="1"/>
</dbReference>
<dbReference type="PANTHER" id="PTHR31616">
    <property type="entry name" value="TREHALASE"/>
    <property type="match status" value="1"/>
</dbReference>
<reference evidence="2" key="4">
    <citation type="journal article" date="2023" name="Microbiol. Resour. Announc.">
        <title>Complete Genome Sequence of Vulcanisaeta souniana Strain IC-059, a Hyperthermophilic Archaeon Isolated from Hot Spring Water in Japan.</title>
        <authorList>
            <person name="Kato S."/>
            <person name="Itoh T."/>
            <person name="Wu L."/>
            <person name="Ma J."/>
            <person name="Ohkuma M."/>
        </authorList>
    </citation>
    <scope>NUCLEOTIDE SEQUENCE</scope>
    <source>
        <strain evidence="2">JCM 11219</strain>
    </source>
</reference>
<dbReference type="EMBL" id="AP026830">
    <property type="protein sequence ID" value="BDR92616.1"/>
    <property type="molecule type" value="Genomic_DNA"/>
</dbReference>
<dbReference type="Gene3D" id="1.50.10.10">
    <property type="match status" value="1"/>
</dbReference>
<reference evidence="5" key="3">
    <citation type="submission" date="2022-09" db="EMBL/GenBank/DDBJ databases">
        <title>Complete genome sequence of Vulcanisaeta souniana.</title>
        <authorList>
            <person name="Kato S."/>
            <person name="Itoh T."/>
            <person name="Ohkuma M."/>
        </authorList>
    </citation>
    <scope>NUCLEOTIDE SEQUENCE [LARGE SCALE GENOMIC DNA]</scope>
    <source>
        <strain evidence="5">JCM 11219</strain>
    </source>
</reference>
<dbReference type="GO" id="GO:0005975">
    <property type="term" value="P:carbohydrate metabolic process"/>
    <property type="evidence" value="ECO:0007669"/>
    <property type="project" value="InterPro"/>
</dbReference>
<evidence type="ECO:0000313" key="2">
    <source>
        <dbReference type="EMBL" id="BDR92616.1"/>
    </source>
</evidence>
<dbReference type="Pfam" id="PF00723">
    <property type="entry name" value="Glyco_hydro_15"/>
    <property type="match status" value="1"/>
</dbReference>
<dbReference type="AlphaFoldDB" id="A0A830E4V4"/>
<dbReference type="SUPFAM" id="SSF48208">
    <property type="entry name" value="Six-hairpin glycosidases"/>
    <property type="match status" value="1"/>
</dbReference>
<sequence length="615" mass="70622">MRTVFLSNGVLAILYDENYYTRDIYYPLLGQHHHHSFGGVFKVGIWHDGRFTWLESIGNKEIRLIGSRAELNAQWDGLDIHMEDTVLIPQPVLVRHVSIKGPGFIRAIFYHDFKLNDYEAGDTAFYDPSLDAVFHYKGTTWFGIASTNPIYEYTTGRRDLNAVLPDCEDGILGKNPIAQGSVVSAVSIASPEFHYFIAAGDNYERVMRLIIELRDKNNVEAHFRRSVNYWSNVASEYGDDELASQSIVIMLGHVGVNGSIPASLDTSIIKFNLDTYGYLWPRDAAFAAIALDTAGYYTFTKKFYSLAFKLFGREGFLFQKYNPSGTWGSTWHPWTARSRKSLNIQEDETATVIYAFWHYFQRTRDYDLLGEVYDVITRAANFMVNFRDEKLKLPLESFDLWEERLGVHTYTIASVYAGLLAASNLAKMLGEYESASKWEEAAMEIREAIRNYLFDKERGIFYRSIRIDDGKVISVDKTVDASIMGIFLFNVFDVYEPMLESSVKVIMDRLWVKPIGGIARYEGDYYQRIPGDYSSIPGNPWIITTLWVAQYYITKGDCYRAKELLSWVNKVKTPTGLLPEQVDPFRGLPVSVTPLVWSHAEYLRTYMMRRNKQCD</sequence>
<organism evidence="3 4">
    <name type="scientific">Vulcanisaeta souniana JCM 11219</name>
    <dbReference type="NCBI Taxonomy" id="1293586"/>
    <lineage>
        <taxon>Archaea</taxon>
        <taxon>Thermoproteota</taxon>
        <taxon>Thermoprotei</taxon>
        <taxon>Thermoproteales</taxon>
        <taxon>Thermoproteaceae</taxon>
        <taxon>Vulcanisaeta</taxon>
    </lineage>
</organism>
<protein>
    <submittedName>
        <fullName evidence="3">Glucan 1,3-alpha-glucosidase</fullName>
    </submittedName>
</protein>
<reference evidence="3" key="1">
    <citation type="journal article" date="2014" name="Int. J. Syst. Evol. Microbiol.">
        <title>Complete genome sequence of Corynebacterium casei LMG S-19264T (=DSM 44701T), isolated from a smear-ripened cheese.</title>
        <authorList>
            <consortium name="US DOE Joint Genome Institute (JGI-PGF)"/>
            <person name="Walter F."/>
            <person name="Albersmeier A."/>
            <person name="Kalinowski J."/>
            <person name="Ruckert C."/>
        </authorList>
    </citation>
    <scope>NUCLEOTIDE SEQUENCE</scope>
    <source>
        <strain evidence="3">JCM 11219</strain>
    </source>
</reference>
<reference evidence="3" key="2">
    <citation type="submission" date="2020-09" db="EMBL/GenBank/DDBJ databases">
        <authorList>
            <person name="Sun Q."/>
            <person name="Ohkuma M."/>
        </authorList>
    </citation>
    <scope>NUCLEOTIDE SEQUENCE</scope>
    <source>
        <strain evidence="3">JCM 11219</strain>
    </source>
</reference>
<name>A0A830E4V4_9CREN</name>
<evidence type="ECO:0000313" key="5">
    <source>
        <dbReference type="Proteomes" id="UP001060771"/>
    </source>
</evidence>
<dbReference type="EMBL" id="BMNM01000009">
    <property type="protein sequence ID" value="GGI82477.1"/>
    <property type="molecule type" value="Genomic_DNA"/>
</dbReference>
<dbReference type="Proteomes" id="UP001060771">
    <property type="component" value="Chromosome"/>
</dbReference>
<dbReference type="GeneID" id="76207255"/>
<keyword evidence="5" id="KW-1185">Reference proteome</keyword>
<dbReference type="Proteomes" id="UP000657075">
    <property type="component" value="Unassembled WGS sequence"/>
</dbReference>
<proteinExistence type="predicted"/>
<dbReference type="InterPro" id="IPR011613">
    <property type="entry name" value="GH15-like"/>
</dbReference>
<dbReference type="OrthoDB" id="36362at2157"/>
<dbReference type="InterPro" id="IPR008928">
    <property type="entry name" value="6-hairpin_glycosidase_sf"/>
</dbReference>
<gene>
    <name evidence="3" type="ORF">GCM10007112_19060</name>
    <name evidence="2" type="ORF">Vsou_17090</name>
</gene>
<evidence type="ECO:0000313" key="4">
    <source>
        <dbReference type="Proteomes" id="UP000657075"/>
    </source>
</evidence>